<keyword evidence="8" id="KW-0560">Oxidoreductase</keyword>
<evidence type="ECO:0000256" key="4">
    <source>
        <dbReference type="ARBA" id="ARBA00012421"/>
    </source>
</evidence>
<dbReference type="AlphaFoldDB" id="A0A834Z3D3"/>
<comment type="cofactor">
    <cofactor evidence="1">
        <name>pyridoxal 5'-phosphate</name>
        <dbReference type="ChEBI" id="CHEBI:597326"/>
    </cofactor>
</comment>
<keyword evidence="7" id="KW-0663">Pyridoxal phosphate</keyword>
<dbReference type="InterPro" id="IPR002129">
    <property type="entry name" value="PyrdxlP-dep_de-COase"/>
</dbReference>
<dbReference type="GO" id="GO:0005737">
    <property type="term" value="C:cytoplasm"/>
    <property type="evidence" value="ECO:0007669"/>
    <property type="project" value="TreeGrafter"/>
</dbReference>
<protein>
    <recommendedName>
        <fullName evidence="4">glutamate decarboxylase</fullName>
        <ecNumber evidence="4">4.1.1.15</ecNumber>
    </recommendedName>
</protein>
<evidence type="ECO:0000256" key="9">
    <source>
        <dbReference type="ARBA" id="ARBA00023239"/>
    </source>
</evidence>
<dbReference type="Pfam" id="PF00282">
    <property type="entry name" value="Pyridoxal_deC"/>
    <property type="match status" value="1"/>
</dbReference>
<dbReference type="FunFam" id="4.10.280.50:FF:000001">
    <property type="entry name" value="Glutamate decarboxylase"/>
    <property type="match status" value="1"/>
</dbReference>
<gene>
    <name evidence="11" type="ORF">HHK36_014709</name>
</gene>
<keyword evidence="5" id="KW-0285">Flavoprotein</keyword>
<evidence type="ECO:0000256" key="8">
    <source>
        <dbReference type="ARBA" id="ARBA00023002"/>
    </source>
</evidence>
<proteinExistence type="inferred from homology"/>
<dbReference type="SUPFAM" id="SSF53383">
    <property type="entry name" value="PLP-dependent transferases"/>
    <property type="match status" value="1"/>
</dbReference>
<feature type="domain" description="FAD/NAD(P)-binding" evidence="10">
    <location>
        <begin position="2"/>
        <end position="117"/>
    </location>
</feature>
<keyword evidence="9" id="KW-0456">Lyase</keyword>
<evidence type="ECO:0000313" key="12">
    <source>
        <dbReference type="Proteomes" id="UP000655225"/>
    </source>
</evidence>
<dbReference type="GO" id="GO:0004174">
    <property type="term" value="F:electron-transferring-flavoprotein dehydrogenase activity"/>
    <property type="evidence" value="ECO:0007669"/>
    <property type="project" value="TreeGrafter"/>
</dbReference>
<dbReference type="GO" id="GO:0019752">
    <property type="term" value="P:carboxylic acid metabolic process"/>
    <property type="evidence" value="ECO:0007669"/>
    <property type="project" value="InterPro"/>
</dbReference>
<evidence type="ECO:0000256" key="6">
    <source>
        <dbReference type="ARBA" id="ARBA00022827"/>
    </source>
</evidence>
<dbReference type="GO" id="GO:0030170">
    <property type="term" value="F:pyridoxal phosphate binding"/>
    <property type="evidence" value="ECO:0007669"/>
    <property type="project" value="InterPro"/>
</dbReference>
<evidence type="ECO:0000259" key="10">
    <source>
        <dbReference type="Pfam" id="PF07992"/>
    </source>
</evidence>
<comment type="caution">
    <text evidence="11">The sequence shown here is derived from an EMBL/GenBank/DDBJ whole genome shotgun (WGS) entry which is preliminary data.</text>
</comment>
<evidence type="ECO:0000256" key="2">
    <source>
        <dbReference type="ARBA" id="ARBA00006442"/>
    </source>
</evidence>
<dbReference type="Proteomes" id="UP000655225">
    <property type="component" value="Unassembled WGS sequence"/>
</dbReference>
<name>A0A834Z3D3_TETSI</name>
<dbReference type="PANTHER" id="PTHR43735:SF3">
    <property type="entry name" value="FERROPTOSIS SUPPRESSOR PROTEIN 1"/>
    <property type="match status" value="1"/>
</dbReference>
<dbReference type="PANTHER" id="PTHR43735">
    <property type="entry name" value="APOPTOSIS-INDUCING FACTOR 1"/>
    <property type="match status" value="1"/>
</dbReference>
<evidence type="ECO:0000256" key="7">
    <source>
        <dbReference type="ARBA" id="ARBA00022898"/>
    </source>
</evidence>
<evidence type="ECO:0000256" key="3">
    <source>
        <dbReference type="ARBA" id="ARBA00009533"/>
    </source>
</evidence>
<evidence type="ECO:0000256" key="5">
    <source>
        <dbReference type="ARBA" id="ARBA00022630"/>
    </source>
</evidence>
<dbReference type="SUPFAM" id="SSF51905">
    <property type="entry name" value="FAD/NAD(P)-binding domain"/>
    <property type="match status" value="1"/>
</dbReference>
<reference evidence="11 12" key="1">
    <citation type="submission" date="2020-04" db="EMBL/GenBank/DDBJ databases">
        <title>Plant Genome Project.</title>
        <authorList>
            <person name="Zhang R.-G."/>
        </authorList>
    </citation>
    <scope>NUCLEOTIDE SEQUENCE [LARGE SCALE GENOMIC DNA]</scope>
    <source>
        <strain evidence="11">YNK0</strain>
        <tissue evidence="11">Leaf</tissue>
    </source>
</reference>
<dbReference type="InterPro" id="IPR015424">
    <property type="entry name" value="PyrdxlP-dep_Trfase"/>
</dbReference>
<dbReference type="Gene3D" id="4.10.280.50">
    <property type="match status" value="1"/>
</dbReference>
<dbReference type="EC" id="4.1.1.15" evidence="4"/>
<evidence type="ECO:0000256" key="1">
    <source>
        <dbReference type="ARBA" id="ARBA00001933"/>
    </source>
</evidence>
<dbReference type="InterPro" id="IPR036188">
    <property type="entry name" value="FAD/NAD-bd_sf"/>
</dbReference>
<dbReference type="InterPro" id="IPR023753">
    <property type="entry name" value="FAD/NAD-binding_dom"/>
</dbReference>
<sequence>MHCGSRLLEFTGYKVANKTLDWLTSKKGEVILKKSVNLNSVTNEEKTYQTSGGETIRADCQFMCTGKPLVSSWLKETVLKHSLDVPGRLMVDENLRVKGRKNVFAIGNITNILEIEQGYLAQKHVEVTAKNLKLSRRGGKENKMATYKPANYFYRLTELKGGRYRMPERSIPKEAAYQIIHDELLLDGNPRLNLASFVTTWMEPECDRLMVETMNKNYVDMDEYPVTTEIQVRILIL</sequence>
<comment type="similarity">
    <text evidence="3">Belongs to the group II decarboxylase family.</text>
</comment>
<comment type="similarity">
    <text evidence="2">Belongs to the FAD-dependent oxidoreductase family.</text>
</comment>
<keyword evidence="6" id="KW-0274">FAD</keyword>
<dbReference type="Pfam" id="PF07992">
    <property type="entry name" value="Pyr_redox_2"/>
    <property type="match status" value="1"/>
</dbReference>
<evidence type="ECO:0000313" key="11">
    <source>
        <dbReference type="EMBL" id="KAF8398845.1"/>
    </source>
</evidence>
<organism evidence="11 12">
    <name type="scientific">Tetracentron sinense</name>
    <name type="common">Spur-leaf</name>
    <dbReference type="NCBI Taxonomy" id="13715"/>
    <lineage>
        <taxon>Eukaryota</taxon>
        <taxon>Viridiplantae</taxon>
        <taxon>Streptophyta</taxon>
        <taxon>Embryophyta</taxon>
        <taxon>Tracheophyta</taxon>
        <taxon>Spermatophyta</taxon>
        <taxon>Magnoliopsida</taxon>
        <taxon>Trochodendrales</taxon>
        <taxon>Trochodendraceae</taxon>
        <taxon>Tetracentron</taxon>
    </lineage>
</organism>
<dbReference type="EMBL" id="JABCRI010000010">
    <property type="protein sequence ID" value="KAF8398845.1"/>
    <property type="molecule type" value="Genomic_DNA"/>
</dbReference>
<dbReference type="GO" id="GO:0004351">
    <property type="term" value="F:glutamate decarboxylase activity"/>
    <property type="evidence" value="ECO:0007669"/>
    <property type="project" value="UniProtKB-EC"/>
</dbReference>
<dbReference type="OrthoDB" id="5152799at2759"/>
<dbReference type="Gene3D" id="3.50.50.60">
    <property type="entry name" value="FAD/NAD(P)-binding domain"/>
    <property type="match status" value="2"/>
</dbReference>
<dbReference type="GO" id="GO:0050660">
    <property type="term" value="F:flavin adenine dinucleotide binding"/>
    <property type="evidence" value="ECO:0007669"/>
    <property type="project" value="TreeGrafter"/>
</dbReference>
<keyword evidence="12" id="KW-1185">Reference proteome</keyword>
<accession>A0A834Z3D3</accession>